<dbReference type="EnsemblPlants" id="Zm00001eb040630_T001">
    <property type="protein sequence ID" value="Zm00001eb040630_P001"/>
    <property type="gene ID" value="Zm00001eb040630"/>
</dbReference>
<accession>A0A804LVX5</accession>
<dbReference type="SUPFAM" id="SSF52343">
    <property type="entry name" value="Ferredoxin reductase-like, C-terminal NADP-linked domain"/>
    <property type="match status" value="1"/>
</dbReference>
<dbReference type="PANTHER" id="PTHR19384">
    <property type="entry name" value="NITRIC OXIDE SYNTHASE-RELATED"/>
    <property type="match status" value="1"/>
</dbReference>
<evidence type="ECO:0000313" key="2">
    <source>
        <dbReference type="EnsemblPlants" id="Zm00001eb040630_P001"/>
    </source>
</evidence>
<proteinExistence type="predicted"/>
<dbReference type="Gramene" id="Zm00001eb040630_T001">
    <property type="protein sequence ID" value="Zm00001eb040630_P001"/>
    <property type="gene ID" value="Zm00001eb040630"/>
</dbReference>
<dbReference type="Gene3D" id="3.40.50.80">
    <property type="entry name" value="Nucleotide-binding domain of ferredoxin-NADP reductase (FNR) module"/>
    <property type="match status" value="1"/>
</dbReference>
<dbReference type="PANTHER" id="PTHR19384:SF107">
    <property type="entry name" value="NADPH--CYTOCHROME P450 REDUCTASE 1"/>
    <property type="match status" value="1"/>
</dbReference>
<keyword evidence="3" id="KW-1185">Reference proteome</keyword>
<evidence type="ECO:0000313" key="3">
    <source>
        <dbReference type="Proteomes" id="UP000007305"/>
    </source>
</evidence>
<dbReference type="AlphaFoldDB" id="A0A804LVX5"/>
<reference evidence="2" key="3">
    <citation type="submission" date="2021-05" db="UniProtKB">
        <authorList>
            <consortium name="EnsemblPlants"/>
        </authorList>
    </citation>
    <scope>IDENTIFICATION</scope>
    <source>
        <strain evidence="2">cv. B73</strain>
    </source>
</reference>
<dbReference type="InterPro" id="IPR039261">
    <property type="entry name" value="FNR_nucleotide-bd"/>
</dbReference>
<dbReference type="Proteomes" id="UP000007305">
    <property type="component" value="Chromosome 1"/>
</dbReference>
<evidence type="ECO:0000256" key="1">
    <source>
        <dbReference type="ARBA" id="ARBA00022630"/>
    </source>
</evidence>
<organism evidence="2 3">
    <name type="scientific">Zea mays</name>
    <name type="common">Maize</name>
    <dbReference type="NCBI Taxonomy" id="4577"/>
    <lineage>
        <taxon>Eukaryota</taxon>
        <taxon>Viridiplantae</taxon>
        <taxon>Streptophyta</taxon>
        <taxon>Embryophyta</taxon>
        <taxon>Tracheophyta</taxon>
        <taxon>Spermatophyta</taxon>
        <taxon>Magnoliopsida</taxon>
        <taxon>Liliopsida</taxon>
        <taxon>Poales</taxon>
        <taxon>Poaceae</taxon>
        <taxon>PACMAD clade</taxon>
        <taxon>Panicoideae</taxon>
        <taxon>Andropogonodae</taxon>
        <taxon>Andropogoneae</taxon>
        <taxon>Tripsacinae</taxon>
        <taxon>Zea</taxon>
    </lineage>
</organism>
<protein>
    <submittedName>
        <fullName evidence="2">Uncharacterized protein</fullName>
    </submittedName>
</protein>
<dbReference type="InParanoid" id="A0A804LVX5"/>
<keyword evidence="1" id="KW-0285">Flavoprotein</keyword>
<name>A0A804LVX5_MAIZE</name>
<sequence length="92" mass="10554">MVEKAIEIWNIISNGGYLYICGDAKGMARDVHKMLHTIVQEQRSLDSSKTESYVKSMQMEGARDERVDVLSTVKSNWRRLQFCITPTKNSQT</sequence>
<reference evidence="3" key="1">
    <citation type="submission" date="2015-12" db="EMBL/GenBank/DDBJ databases">
        <title>Update maize B73 reference genome by single molecule sequencing technologies.</title>
        <authorList>
            <consortium name="Maize Genome Sequencing Project"/>
            <person name="Ware D."/>
        </authorList>
    </citation>
    <scope>NUCLEOTIDE SEQUENCE [LARGE SCALE GENOMIC DNA]</scope>
    <source>
        <strain evidence="3">cv. B73</strain>
    </source>
</reference>
<reference evidence="2" key="2">
    <citation type="submission" date="2019-07" db="EMBL/GenBank/DDBJ databases">
        <authorList>
            <person name="Seetharam A."/>
            <person name="Woodhouse M."/>
            <person name="Cannon E."/>
        </authorList>
    </citation>
    <scope>NUCLEOTIDE SEQUENCE [LARGE SCALE GENOMIC DNA]</scope>
    <source>
        <strain evidence="2">cv. B73</strain>
    </source>
</reference>